<feature type="region of interest" description="Disordered" evidence="2">
    <location>
        <begin position="1003"/>
        <end position="1077"/>
    </location>
</feature>
<feature type="region of interest" description="Disordered" evidence="2">
    <location>
        <begin position="45"/>
        <end position="72"/>
    </location>
</feature>
<dbReference type="InterPro" id="IPR053139">
    <property type="entry name" value="Surface_bspA-like"/>
</dbReference>
<proteinExistence type="predicted"/>
<evidence type="ECO:0000313" key="5">
    <source>
        <dbReference type="EMBL" id="MBK1467730.1"/>
    </source>
</evidence>
<comment type="caution">
    <text evidence="5">The sequence shown here is derived from an EMBL/GenBank/DDBJ whole genome shotgun (WGS) entry which is preliminary data.</text>
</comment>
<protein>
    <submittedName>
        <fullName evidence="5">Leucine-rich repeat domain-containing protein</fullName>
    </submittedName>
</protein>
<dbReference type="InterPro" id="IPR026906">
    <property type="entry name" value="LRR_5"/>
</dbReference>
<keyword evidence="4" id="KW-0732">Signal</keyword>
<dbReference type="Gene3D" id="3.80.10.10">
    <property type="entry name" value="Ribonuclease Inhibitor"/>
    <property type="match status" value="4"/>
</dbReference>
<feature type="chain" id="PRO_5045637410" evidence="4">
    <location>
        <begin position="29"/>
        <end position="1104"/>
    </location>
</feature>
<keyword evidence="3" id="KW-0812">Transmembrane</keyword>
<evidence type="ECO:0000256" key="2">
    <source>
        <dbReference type="SAM" id="MobiDB-lite"/>
    </source>
</evidence>
<feature type="signal peptide" evidence="4">
    <location>
        <begin position="1"/>
        <end position="28"/>
    </location>
</feature>
<dbReference type="Proteomes" id="UP000823123">
    <property type="component" value="Unassembled WGS sequence"/>
</dbReference>
<dbReference type="RefSeq" id="WP_201274856.1">
    <property type="nucleotide sequence ID" value="NZ_JACVDA010000001.1"/>
</dbReference>
<keyword evidence="3" id="KW-0472">Membrane</keyword>
<feature type="transmembrane region" description="Helical" evidence="3">
    <location>
        <begin position="1080"/>
        <end position="1098"/>
    </location>
</feature>
<keyword evidence="1" id="KW-0175">Coiled coil</keyword>
<feature type="compositionally biased region" description="Basic and acidic residues" evidence="2">
    <location>
        <begin position="46"/>
        <end position="61"/>
    </location>
</feature>
<accession>A0ABS1C8J8</accession>
<evidence type="ECO:0000313" key="6">
    <source>
        <dbReference type="Proteomes" id="UP000823123"/>
    </source>
</evidence>
<evidence type="ECO:0000256" key="4">
    <source>
        <dbReference type="SAM" id="SignalP"/>
    </source>
</evidence>
<reference evidence="5 6" key="1">
    <citation type="submission" date="2020-09" db="EMBL/GenBank/DDBJ databases">
        <title>Parvimonas S3374 sp. nov.</title>
        <authorList>
            <person name="Buhl M."/>
        </authorList>
    </citation>
    <scope>NUCLEOTIDE SEQUENCE [LARGE SCALE GENOMIC DNA]</scope>
    <source>
        <strain evidence="5 6">S3374</strain>
    </source>
</reference>
<name>A0ABS1C8J8_9FIRM</name>
<dbReference type="PANTHER" id="PTHR45661:SF3">
    <property type="entry name" value="IG-LIKE DOMAIN-CONTAINING PROTEIN"/>
    <property type="match status" value="1"/>
</dbReference>
<sequence>MKKFFKKFVALVFVISLIVPNFTFKSLAQENNRDKGYDEISDLFGEDDHKEKKDKGKEKPNENLGGGKVETKENAESKKWGVKDFVIENDTIYGFSKLGLEKLKLDGNLVLPSEKDGVKITKISSFAFYPKKNEEIPNYLDREEEGGKKSSKDVDGYEIKNLGYSFNDTLLKSVVIPEGYKFIGQDAFVYNKNLSSLKIASTIERISDYAFAHIAISGALELPKGLKSLGDSAFMDSTISGKLILPANLENLGERTFKGNSISNVEFMGEKIKIIGEKVFEDNKIETINIPDSIEKIATDAFNSNYGDENYGYIVTLWTKGKNNKHNLSGASFYVDPSDDKKVQKLDMNYNIWENKDFEYNKEGNAVKGFSQRGKIKVRRNKKLEIPTENNGVKITEIEKDAFRNVDFGNESLRKYDLESVKLPTHIEKIGDFAFQSNNLTELDVQDNESLVYIGKGAFMNNKIEMLSLNDNLKVIDDAAFHINNIDTVFLPSNVEKIGFSAFRENKVKNFFSMSDKLTEIGEMAFLGNAIENLDLSTLPNLKVIGVQAFAGNLINNITFPNSIEEIREESFRKNEIKKIEIPNSIKRIAFNAFSENVGDDTLKKVIIKLSDKNTNKIPDGENFVVNLDELATDKSELNKTLEKLGKINLDNLQDETKKLFLEIKKEGENLLAKEKLREGEMLKFVFETNFLIDRSNIDVLVKKAKESISKSTDKEKNKLLQDKIDYAQKNYANSALTQRKVKRLEKELKLLTDLVNNTGEISSCTMVQGKHLLKSPLPIPSYWIGVNVYFDKDGKILYVLDMSYTIGEGQKSEHGIAIENVDEDNAGYHLLAIDTLSDYEGIGYKDILSKTVDTVGNIVNVEKAKYHREGIYNAIKDACQDYSKIKKANITDKTGKKVTVRVSGSELKEDWTLKAELKDKNKVEKLKDLDVDLYDIYFVDKNGNKVNVPQGEYNVSIVKATGKTAKAVYYVNDKGTLENIEFTQDDKNVMFKTKHFSEYAVSYGKEESKKTEDDKKPEDNDQNGGKPQDDGKPQDGGKSQDGGKPQDGGKSQDGGKPQDGGKDSGEQDKLKKTNIDTNVLGLIAVAVASLGIALVVNKKRTNK</sequence>
<evidence type="ECO:0000256" key="3">
    <source>
        <dbReference type="SAM" id="Phobius"/>
    </source>
</evidence>
<dbReference type="EMBL" id="JACVDA010000001">
    <property type="protein sequence ID" value="MBK1467730.1"/>
    <property type="molecule type" value="Genomic_DNA"/>
</dbReference>
<dbReference type="PANTHER" id="PTHR45661">
    <property type="entry name" value="SURFACE ANTIGEN"/>
    <property type="match status" value="1"/>
</dbReference>
<keyword evidence="6" id="KW-1185">Reference proteome</keyword>
<gene>
    <name evidence="5" type="ORF">IBJ83_00130</name>
</gene>
<feature type="coiled-coil region" evidence="1">
    <location>
        <begin position="628"/>
        <end position="670"/>
    </location>
</feature>
<evidence type="ECO:0000256" key="1">
    <source>
        <dbReference type="SAM" id="Coils"/>
    </source>
</evidence>
<feature type="compositionally biased region" description="Basic and acidic residues" evidence="2">
    <location>
        <begin position="1060"/>
        <end position="1075"/>
    </location>
</feature>
<dbReference type="Pfam" id="PF13306">
    <property type="entry name" value="LRR_5"/>
    <property type="match status" value="2"/>
</dbReference>
<dbReference type="SUPFAM" id="SSF52058">
    <property type="entry name" value="L domain-like"/>
    <property type="match status" value="1"/>
</dbReference>
<dbReference type="InterPro" id="IPR032675">
    <property type="entry name" value="LRR_dom_sf"/>
</dbReference>
<feature type="compositionally biased region" description="Basic and acidic residues" evidence="2">
    <location>
        <begin position="1005"/>
        <end position="1020"/>
    </location>
</feature>
<keyword evidence="3" id="KW-1133">Transmembrane helix</keyword>
<organism evidence="5 6">
    <name type="scientific">Parvimonas parva</name>
    <dbReference type="NCBI Taxonomy" id="2769485"/>
    <lineage>
        <taxon>Bacteria</taxon>
        <taxon>Bacillati</taxon>
        <taxon>Bacillota</taxon>
        <taxon>Tissierellia</taxon>
        <taxon>Tissierellales</taxon>
        <taxon>Peptoniphilaceae</taxon>
        <taxon>Parvimonas</taxon>
    </lineage>
</organism>